<sequence length="165" mass="18448">MFFLRPSPALPWCILPTWIFMWSDRVNLREQNLQTYLSRCKWTQLMCLESKALFLNCFPQSSISHTSLPPRGIEARCGDFPGMRSVILDFFLLCFGSSSRSRGPDSSSTGEASSDGDPWRDSELEVAWYDIGVSGVDSITNTSGNAEYDVSNWPRPSGDDGTVSE</sequence>
<accession>A0A9P8PFH7</accession>
<evidence type="ECO:0000313" key="2">
    <source>
        <dbReference type="EMBL" id="KAH3671087.1"/>
    </source>
</evidence>
<reference evidence="2" key="2">
    <citation type="submission" date="2021-01" db="EMBL/GenBank/DDBJ databases">
        <authorList>
            <person name="Schikora-Tamarit M.A."/>
        </authorList>
    </citation>
    <scope>NUCLEOTIDE SEQUENCE</scope>
    <source>
        <strain evidence="2">CBS6075</strain>
    </source>
</reference>
<dbReference type="GeneID" id="70232766"/>
<dbReference type="AlphaFoldDB" id="A0A9P8PFH7"/>
<feature type="compositionally biased region" description="Low complexity" evidence="1">
    <location>
        <begin position="98"/>
        <end position="108"/>
    </location>
</feature>
<keyword evidence="3" id="KW-1185">Reference proteome</keyword>
<feature type="region of interest" description="Disordered" evidence="1">
    <location>
        <begin position="142"/>
        <end position="165"/>
    </location>
</feature>
<name>A0A9P8PFH7_9ASCO</name>
<protein>
    <submittedName>
        <fullName evidence="2">Uncharacterized protein</fullName>
    </submittedName>
</protein>
<organism evidence="2 3">
    <name type="scientific">Ogataea philodendri</name>
    <dbReference type="NCBI Taxonomy" id="1378263"/>
    <lineage>
        <taxon>Eukaryota</taxon>
        <taxon>Fungi</taxon>
        <taxon>Dikarya</taxon>
        <taxon>Ascomycota</taxon>
        <taxon>Saccharomycotina</taxon>
        <taxon>Pichiomycetes</taxon>
        <taxon>Pichiales</taxon>
        <taxon>Pichiaceae</taxon>
        <taxon>Ogataea</taxon>
    </lineage>
</organism>
<proteinExistence type="predicted"/>
<comment type="caution">
    <text evidence="2">The sequence shown here is derived from an EMBL/GenBank/DDBJ whole genome shotgun (WGS) entry which is preliminary data.</text>
</comment>
<feature type="region of interest" description="Disordered" evidence="1">
    <location>
        <begin position="98"/>
        <end position="119"/>
    </location>
</feature>
<gene>
    <name evidence="2" type="ORF">OGAPHI_000798</name>
</gene>
<dbReference type="Proteomes" id="UP000769157">
    <property type="component" value="Unassembled WGS sequence"/>
</dbReference>
<reference evidence="2" key="1">
    <citation type="journal article" date="2021" name="Open Biol.">
        <title>Shared evolutionary footprints suggest mitochondrial oxidative damage underlies multiple complex I losses in fungi.</title>
        <authorList>
            <person name="Schikora-Tamarit M.A."/>
            <person name="Marcet-Houben M."/>
            <person name="Nosek J."/>
            <person name="Gabaldon T."/>
        </authorList>
    </citation>
    <scope>NUCLEOTIDE SEQUENCE</scope>
    <source>
        <strain evidence="2">CBS6075</strain>
    </source>
</reference>
<evidence type="ECO:0000313" key="3">
    <source>
        <dbReference type="Proteomes" id="UP000769157"/>
    </source>
</evidence>
<dbReference type="RefSeq" id="XP_046064455.1">
    <property type="nucleotide sequence ID" value="XM_046208933.1"/>
</dbReference>
<dbReference type="EMBL" id="JAEUBE010000084">
    <property type="protein sequence ID" value="KAH3671087.1"/>
    <property type="molecule type" value="Genomic_DNA"/>
</dbReference>
<evidence type="ECO:0000256" key="1">
    <source>
        <dbReference type="SAM" id="MobiDB-lite"/>
    </source>
</evidence>